<dbReference type="EMBL" id="JAHDYR010000067">
    <property type="protein sequence ID" value="KAG9389900.1"/>
    <property type="molecule type" value="Genomic_DNA"/>
</dbReference>
<evidence type="ECO:0000313" key="3">
    <source>
        <dbReference type="Proteomes" id="UP000717585"/>
    </source>
</evidence>
<name>A0A8J6AQZ9_9EUKA</name>
<feature type="region of interest" description="Disordered" evidence="1">
    <location>
        <begin position="155"/>
        <end position="181"/>
    </location>
</feature>
<sequence length="254" mass="28160">MPLEASYKPERYAKAFSLGPYLISDEPSEWSRFRGADPFSQHSRRRPPRCHRCTAVTDPICMLSLSILPEDIANSLRQLVSPDVNPDEPLFFSFTACLHCAQNDSSWAVWESLQPASNFIRVEPSSRVVTAVTLPIRSFPISSVFHIPKNRPFRSLADSSSPSLAPDSSNPAPPRESEPAVSSGMSFSVIHISEPLPPCPLCRTQMNQCVLRVARTSMLHLSVLPEGRMTLVKCPHHAAFGMIVEKIGGVEDFF</sequence>
<dbReference type="AlphaFoldDB" id="A0A8J6AQZ9"/>
<dbReference type="Proteomes" id="UP000717585">
    <property type="component" value="Unassembled WGS sequence"/>
</dbReference>
<protein>
    <submittedName>
        <fullName evidence="2">Uncharacterized protein</fullName>
    </submittedName>
</protein>
<reference evidence="2" key="1">
    <citation type="submission" date="2021-05" db="EMBL/GenBank/DDBJ databases">
        <title>A free-living protist that lacks canonical eukaryotic 1 DNA replication and segregation systems.</title>
        <authorList>
            <person name="Salas-Leiva D.E."/>
            <person name="Tromer E.C."/>
            <person name="Curtis B.A."/>
            <person name="Jerlstrom-Hultqvist J."/>
            <person name="Kolisko M."/>
            <person name="Yi Z."/>
            <person name="Salas-Leiva J.S."/>
            <person name="Gallot-Lavallee L."/>
            <person name="Kops G.J.P.L."/>
            <person name="Archibald J.M."/>
            <person name="Simpson A.G.B."/>
            <person name="Roger A.J."/>
        </authorList>
    </citation>
    <scope>NUCLEOTIDE SEQUENCE</scope>
    <source>
        <strain evidence="2">BICM</strain>
    </source>
</reference>
<gene>
    <name evidence="2" type="ORF">J8273_8587</name>
</gene>
<comment type="caution">
    <text evidence="2">The sequence shown here is derived from an EMBL/GenBank/DDBJ whole genome shotgun (WGS) entry which is preliminary data.</text>
</comment>
<keyword evidence="3" id="KW-1185">Reference proteome</keyword>
<accession>A0A8J6AQZ9</accession>
<evidence type="ECO:0000313" key="2">
    <source>
        <dbReference type="EMBL" id="KAG9389900.1"/>
    </source>
</evidence>
<organism evidence="2 3">
    <name type="scientific">Carpediemonas membranifera</name>
    <dbReference type="NCBI Taxonomy" id="201153"/>
    <lineage>
        <taxon>Eukaryota</taxon>
        <taxon>Metamonada</taxon>
        <taxon>Carpediemonas-like organisms</taxon>
        <taxon>Carpediemonas</taxon>
    </lineage>
</organism>
<feature type="compositionally biased region" description="Low complexity" evidence="1">
    <location>
        <begin position="155"/>
        <end position="170"/>
    </location>
</feature>
<proteinExistence type="predicted"/>
<evidence type="ECO:0000256" key="1">
    <source>
        <dbReference type="SAM" id="MobiDB-lite"/>
    </source>
</evidence>